<name>A0A346Y4L4_9ACTN</name>
<dbReference type="Pfam" id="PF01071">
    <property type="entry name" value="GARS_A"/>
    <property type="match status" value="1"/>
</dbReference>
<dbReference type="PROSITE" id="PS00184">
    <property type="entry name" value="GARS"/>
    <property type="match status" value="1"/>
</dbReference>
<keyword evidence="6 13" id="KW-0547">Nucleotide-binding</keyword>
<evidence type="ECO:0000256" key="10">
    <source>
        <dbReference type="ARBA" id="ARBA00042242"/>
    </source>
</evidence>
<evidence type="ECO:0000256" key="13">
    <source>
        <dbReference type="PROSITE-ProRule" id="PRU00409"/>
    </source>
</evidence>
<dbReference type="InterPro" id="IPR011761">
    <property type="entry name" value="ATP-grasp"/>
</dbReference>
<dbReference type="SUPFAM" id="SSF52440">
    <property type="entry name" value="PreATP-grasp domain"/>
    <property type="match status" value="1"/>
</dbReference>
<comment type="cofactor">
    <cofactor evidence="2">
        <name>Mg(2+)</name>
        <dbReference type="ChEBI" id="CHEBI:18420"/>
    </cofactor>
</comment>
<protein>
    <recommendedName>
        <fullName evidence="4 12">Phosphoribosylamine--glycine ligase</fullName>
        <ecNumber evidence="4 12">6.3.4.13</ecNumber>
    </recommendedName>
    <alternativeName>
        <fullName evidence="12">GARS</fullName>
    </alternativeName>
    <alternativeName>
        <fullName evidence="10 12">Glycinamide ribonucleotide synthetase</fullName>
    </alternativeName>
    <alternativeName>
        <fullName evidence="11 12">Phosphoribosylglycinamide synthetase</fullName>
    </alternativeName>
</protein>
<dbReference type="AlphaFoldDB" id="A0A346Y4L4"/>
<dbReference type="UniPathway" id="UPA00074">
    <property type="reaction ID" value="UER00125"/>
</dbReference>
<dbReference type="InterPro" id="IPR016185">
    <property type="entry name" value="PreATP-grasp_dom_sf"/>
</dbReference>
<dbReference type="Gene3D" id="3.90.600.10">
    <property type="entry name" value="Phosphoribosylglycinamide synthetase, C-terminal domain"/>
    <property type="match status" value="1"/>
</dbReference>
<evidence type="ECO:0000259" key="14">
    <source>
        <dbReference type="PROSITE" id="PS50975"/>
    </source>
</evidence>
<dbReference type="InterPro" id="IPR020561">
    <property type="entry name" value="PRibGlycinamid_synth_ATP-grasp"/>
</dbReference>
<dbReference type="Gene3D" id="3.30.1490.20">
    <property type="entry name" value="ATP-grasp fold, A domain"/>
    <property type="match status" value="1"/>
</dbReference>
<evidence type="ECO:0000256" key="5">
    <source>
        <dbReference type="ARBA" id="ARBA00022598"/>
    </source>
</evidence>
<evidence type="ECO:0000256" key="3">
    <source>
        <dbReference type="ARBA" id="ARBA00005174"/>
    </source>
</evidence>
<dbReference type="PANTHER" id="PTHR43472:SF1">
    <property type="entry name" value="PHOSPHORIBOSYLAMINE--GLYCINE LIGASE, CHLOROPLASTIC"/>
    <property type="match status" value="1"/>
</dbReference>
<dbReference type="GO" id="GO:0009113">
    <property type="term" value="P:purine nucleobase biosynthetic process"/>
    <property type="evidence" value="ECO:0007669"/>
    <property type="project" value="InterPro"/>
</dbReference>
<keyword evidence="5 12" id="KW-0436">Ligase</keyword>
<dbReference type="PANTHER" id="PTHR43472">
    <property type="entry name" value="PHOSPHORIBOSYLAMINE--GLYCINE LIGASE"/>
    <property type="match status" value="1"/>
</dbReference>
<dbReference type="InterPro" id="IPR020560">
    <property type="entry name" value="PRibGlycinamide_synth_C-dom"/>
</dbReference>
<dbReference type="InterPro" id="IPR000115">
    <property type="entry name" value="PRibGlycinamide_synth"/>
</dbReference>
<dbReference type="PROSITE" id="PS50975">
    <property type="entry name" value="ATP_GRASP"/>
    <property type="match status" value="1"/>
</dbReference>
<dbReference type="SMART" id="SM01209">
    <property type="entry name" value="GARS_A"/>
    <property type="match status" value="1"/>
</dbReference>
<dbReference type="SMART" id="SM01210">
    <property type="entry name" value="GARS_C"/>
    <property type="match status" value="1"/>
</dbReference>
<evidence type="ECO:0000256" key="6">
    <source>
        <dbReference type="ARBA" id="ARBA00022741"/>
    </source>
</evidence>
<dbReference type="Pfam" id="PF02843">
    <property type="entry name" value="GARS_C"/>
    <property type="match status" value="1"/>
</dbReference>
<dbReference type="InterPro" id="IPR013815">
    <property type="entry name" value="ATP_grasp_subdomain_1"/>
</dbReference>
<dbReference type="EMBL" id="CP031165">
    <property type="protein sequence ID" value="AXV09411.1"/>
    <property type="molecule type" value="Genomic_DNA"/>
</dbReference>
<gene>
    <name evidence="12" type="primary">purD</name>
    <name evidence="15" type="ORF">DVS28_a4750</name>
</gene>
<dbReference type="GO" id="GO:0046872">
    <property type="term" value="F:metal ion binding"/>
    <property type="evidence" value="ECO:0007669"/>
    <property type="project" value="InterPro"/>
</dbReference>
<evidence type="ECO:0000313" key="16">
    <source>
        <dbReference type="Proteomes" id="UP000264006"/>
    </source>
</evidence>
<comment type="catalytic activity">
    <reaction evidence="12">
        <text>5-phospho-beta-D-ribosylamine + glycine + ATP = N(1)-(5-phospho-beta-D-ribosyl)glycinamide + ADP + phosphate + H(+)</text>
        <dbReference type="Rhea" id="RHEA:17453"/>
        <dbReference type="ChEBI" id="CHEBI:15378"/>
        <dbReference type="ChEBI" id="CHEBI:30616"/>
        <dbReference type="ChEBI" id="CHEBI:43474"/>
        <dbReference type="ChEBI" id="CHEBI:57305"/>
        <dbReference type="ChEBI" id="CHEBI:58681"/>
        <dbReference type="ChEBI" id="CHEBI:143788"/>
        <dbReference type="ChEBI" id="CHEBI:456216"/>
        <dbReference type="EC" id="6.3.4.13"/>
    </reaction>
</comment>
<proteinExistence type="inferred from homology"/>
<organism evidence="15 16">
    <name type="scientific">Euzebya pacifica</name>
    <dbReference type="NCBI Taxonomy" id="1608957"/>
    <lineage>
        <taxon>Bacteria</taxon>
        <taxon>Bacillati</taxon>
        <taxon>Actinomycetota</taxon>
        <taxon>Nitriliruptoria</taxon>
        <taxon>Euzebyales</taxon>
    </lineage>
</organism>
<evidence type="ECO:0000256" key="12">
    <source>
        <dbReference type="HAMAP-Rule" id="MF_00138"/>
    </source>
</evidence>
<dbReference type="Gene3D" id="3.30.470.20">
    <property type="entry name" value="ATP-grasp fold, B domain"/>
    <property type="match status" value="1"/>
</dbReference>
<dbReference type="GO" id="GO:0006189">
    <property type="term" value="P:'de novo' IMP biosynthetic process"/>
    <property type="evidence" value="ECO:0007669"/>
    <property type="project" value="UniProtKB-UniRule"/>
</dbReference>
<feature type="domain" description="ATP-grasp" evidence="14">
    <location>
        <begin position="103"/>
        <end position="309"/>
    </location>
</feature>
<dbReference type="Gene3D" id="3.40.50.20">
    <property type="match status" value="1"/>
</dbReference>
<dbReference type="GO" id="GO:0005524">
    <property type="term" value="F:ATP binding"/>
    <property type="evidence" value="ECO:0007669"/>
    <property type="project" value="UniProtKB-UniRule"/>
</dbReference>
<dbReference type="FunFam" id="3.90.600.10:FF:000001">
    <property type="entry name" value="Trifunctional purine biosynthetic protein adenosine-3"/>
    <property type="match status" value="1"/>
</dbReference>
<evidence type="ECO:0000256" key="11">
    <source>
        <dbReference type="ARBA" id="ARBA00042864"/>
    </source>
</evidence>
<evidence type="ECO:0000256" key="7">
    <source>
        <dbReference type="ARBA" id="ARBA00022755"/>
    </source>
</evidence>
<keyword evidence="8 13" id="KW-0067">ATP-binding</keyword>
<comment type="similarity">
    <text evidence="9 12">Belongs to the GARS family.</text>
</comment>
<dbReference type="InterPro" id="IPR037123">
    <property type="entry name" value="PRibGlycinamide_synth_C_sf"/>
</dbReference>
<dbReference type="EC" id="6.3.4.13" evidence="4 12"/>
<dbReference type="SUPFAM" id="SSF51246">
    <property type="entry name" value="Rudiment single hybrid motif"/>
    <property type="match status" value="1"/>
</dbReference>
<dbReference type="NCBIfam" id="TIGR00877">
    <property type="entry name" value="purD"/>
    <property type="match status" value="1"/>
</dbReference>
<dbReference type="InterPro" id="IPR011054">
    <property type="entry name" value="Rudment_hybrid_motif"/>
</dbReference>
<comment type="pathway">
    <text evidence="3 12">Purine metabolism; IMP biosynthesis via de novo pathway; N(1)-(5-phospho-D-ribosyl)glycinamide from 5-phospho-alpha-D-ribose 1-diphosphate: step 2/2.</text>
</comment>
<dbReference type="Pfam" id="PF02844">
    <property type="entry name" value="GARS_N"/>
    <property type="match status" value="1"/>
</dbReference>
<evidence type="ECO:0000256" key="2">
    <source>
        <dbReference type="ARBA" id="ARBA00001946"/>
    </source>
</evidence>
<dbReference type="Proteomes" id="UP000264006">
    <property type="component" value="Chromosome"/>
</dbReference>
<dbReference type="InterPro" id="IPR020559">
    <property type="entry name" value="PRibGlycinamide_synth_CS"/>
</dbReference>
<dbReference type="GO" id="GO:0004637">
    <property type="term" value="F:phosphoribosylamine-glycine ligase activity"/>
    <property type="evidence" value="ECO:0007669"/>
    <property type="project" value="UniProtKB-UniRule"/>
</dbReference>
<dbReference type="KEGG" id="euz:DVS28_a4750"/>
<evidence type="ECO:0000313" key="15">
    <source>
        <dbReference type="EMBL" id="AXV09411.1"/>
    </source>
</evidence>
<evidence type="ECO:0000256" key="9">
    <source>
        <dbReference type="ARBA" id="ARBA00038345"/>
    </source>
</evidence>
<reference evidence="15 16" key="1">
    <citation type="submission" date="2018-09" db="EMBL/GenBank/DDBJ databases">
        <title>Complete genome sequence of Euzebya sp. DY32-46 isolated from seawater of Pacific Ocean.</title>
        <authorList>
            <person name="Xu L."/>
            <person name="Wu Y.-H."/>
            <person name="Xu X.-W."/>
        </authorList>
    </citation>
    <scope>NUCLEOTIDE SEQUENCE [LARGE SCALE GENOMIC DNA]</scope>
    <source>
        <strain evidence="15 16">DY32-46</strain>
    </source>
</reference>
<keyword evidence="7 12" id="KW-0658">Purine biosynthesis</keyword>
<evidence type="ECO:0000256" key="8">
    <source>
        <dbReference type="ARBA" id="ARBA00022840"/>
    </source>
</evidence>
<comment type="cofactor">
    <cofactor evidence="1">
        <name>Mn(2+)</name>
        <dbReference type="ChEBI" id="CHEBI:29035"/>
    </cofactor>
</comment>
<accession>A0A346Y4L4</accession>
<sequence>MIGGGGREHALSWALARSASVDHVVCAPGNVGIEGVAERRPVDAEDPAAVVALARDVAADLVVVGPEAPLVAGVVDALTEAGITAFGPTAAAARLEGSKTFAKEVMQAAGVPTAGYWSGTDATAAKAALDGYAPPYVIKADGLAAGKGVRICADRAEAERAIDDALVERVFGDAGSALVIEEFLDGPECSLFGLSDGTRVVPLAPAQDFKRALDGDEGLNTGGMGAYSPVPAVGADMVADIHARALQPVIDEMARRGTPFVGVLYAGLALTSKGPKIIEYNARFGDPETQVVLPRLTSDLGLLLEACAKGDLTTAGPVTFGDDACVTVVMASDGYPSSYPKGLPITGLEAADALDGVTVFHAGTAERDGAVVTNGGRVLAVSATGNSLALARARAYQGVGTVDFDGAHHRTDIAATPTT</sequence>
<evidence type="ECO:0000256" key="1">
    <source>
        <dbReference type="ARBA" id="ARBA00001936"/>
    </source>
</evidence>
<evidence type="ECO:0000256" key="4">
    <source>
        <dbReference type="ARBA" id="ARBA00013255"/>
    </source>
</evidence>
<dbReference type="HAMAP" id="MF_00138">
    <property type="entry name" value="GARS"/>
    <property type="match status" value="1"/>
</dbReference>
<dbReference type="InterPro" id="IPR020562">
    <property type="entry name" value="PRibGlycinamide_synth_N"/>
</dbReference>
<dbReference type="SUPFAM" id="SSF56059">
    <property type="entry name" value="Glutathione synthetase ATP-binding domain-like"/>
    <property type="match status" value="1"/>
</dbReference>
<keyword evidence="16" id="KW-1185">Reference proteome</keyword>